<name>A0A9X8UM72_9FIRM</name>
<dbReference type="AlphaFoldDB" id="A0A9X8UM72"/>
<keyword evidence="4" id="KW-1185">Reference proteome</keyword>
<evidence type="ECO:0000256" key="1">
    <source>
        <dbReference type="ARBA" id="ARBA00022801"/>
    </source>
</evidence>
<reference evidence="3 4" key="1">
    <citation type="submission" date="2019-03" db="EMBL/GenBank/DDBJ databases">
        <title>Genomic Encyclopedia of Type Strains, Phase IV (KMG-IV): sequencing the most valuable type-strain genomes for metagenomic binning, comparative biology and taxonomic classification.</title>
        <authorList>
            <person name="Goeker M."/>
        </authorList>
    </citation>
    <scope>NUCLEOTIDE SEQUENCE [LARGE SCALE GENOMIC DNA]</scope>
    <source>
        <strain evidence="3 4">DSM 100433</strain>
    </source>
</reference>
<dbReference type="SUPFAM" id="SSF109604">
    <property type="entry name" value="HD-domain/PDEase-like"/>
    <property type="match status" value="1"/>
</dbReference>
<organism evidence="3 4">
    <name type="scientific">Harryflintia acetispora</name>
    <dbReference type="NCBI Taxonomy" id="1849041"/>
    <lineage>
        <taxon>Bacteria</taxon>
        <taxon>Bacillati</taxon>
        <taxon>Bacillota</taxon>
        <taxon>Clostridia</taxon>
        <taxon>Eubacteriales</taxon>
        <taxon>Oscillospiraceae</taxon>
        <taxon>Harryflintia</taxon>
    </lineage>
</organism>
<dbReference type="RefSeq" id="WP_132083691.1">
    <property type="nucleotide sequence ID" value="NZ_SLUK01000001.1"/>
</dbReference>
<dbReference type="PANTHER" id="PTHR11845">
    <property type="entry name" value="5'-DEOXYNUCLEOTIDASE HDDC2"/>
    <property type="match status" value="1"/>
</dbReference>
<accession>A0A9X8UM72</accession>
<evidence type="ECO:0000313" key="3">
    <source>
        <dbReference type="EMBL" id="TCL45357.1"/>
    </source>
</evidence>
<gene>
    <name evidence="3" type="ORF">EDD78_101340</name>
</gene>
<dbReference type="PANTHER" id="PTHR11845:SF13">
    <property type="entry name" value="5'-DEOXYNUCLEOTIDASE HDDC2"/>
    <property type="match status" value="1"/>
</dbReference>
<dbReference type="NCBIfam" id="NF003009">
    <property type="entry name" value="PRK03826.1"/>
    <property type="match status" value="1"/>
</dbReference>
<dbReference type="InterPro" id="IPR003607">
    <property type="entry name" value="HD/PDEase_dom"/>
</dbReference>
<evidence type="ECO:0000313" key="4">
    <source>
        <dbReference type="Proteomes" id="UP000294682"/>
    </source>
</evidence>
<dbReference type="Gene3D" id="1.10.3210.10">
    <property type="entry name" value="Hypothetical protein af1432"/>
    <property type="match status" value="1"/>
</dbReference>
<proteinExistence type="predicted"/>
<feature type="domain" description="HD/PDEase" evidence="2">
    <location>
        <begin position="25"/>
        <end position="148"/>
    </location>
</feature>
<dbReference type="GO" id="GO:0002953">
    <property type="term" value="F:5'-deoxynucleotidase activity"/>
    <property type="evidence" value="ECO:0007669"/>
    <property type="project" value="InterPro"/>
</dbReference>
<sequence>MDNQFYAYLSRMKYISRWSLMHNSSNETLSEHTLQVAILTHALCVIARRRFGRQVDTAKAVLCALYHDAPEIITGDLPTPVKYYNPAIRDAYREIERTAAEKLLSMLPQDLEDEYRASFFCEDREVLDLVKAADKLGALIKCLEEERMGNREFIRAREATERALREMDLPEVEVFMKEFLPAYTLTLDELE</sequence>
<dbReference type="Pfam" id="PF12917">
    <property type="entry name" value="YfbR-like"/>
    <property type="match status" value="1"/>
</dbReference>
<keyword evidence="1" id="KW-0378">Hydrolase</keyword>
<dbReference type="EMBL" id="SLUK01000001">
    <property type="protein sequence ID" value="TCL45357.1"/>
    <property type="molecule type" value="Genomic_DNA"/>
</dbReference>
<protein>
    <submittedName>
        <fullName evidence="3">5'-deoxynucleotidase</fullName>
    </submittedName>
</protein>
<dbReference type="SMART" id="SM00471">
    <property type="entry name" value="HDc"/>
    <property type="match status" value="1"/>
</dbReference>
<dbReference type="Proteomes" id="UP000294682">
    <property type="component" value="Unassembled WGS sequence"/>
</dbReference>
<dbReference type="InterPro" id="IPR039356">
    <property type="entry name" value="YfbR/HDDC2"/>
</dbReference>
<comment type="caution">
    <text evidence="3">The sequence shown here is derived from an EMBL/GenBank/DDBJ whole genome shotgun (WGS) entry which is preliminary data.</text>
</comment>
<evidence type="ECO:0000259" key="2">
    <source>
        <dbReference type="SMART" id="SM00471"/>
    </source>
</evidence>
<dbReference type="GO" id="GO:0005737">
    <property type="term" value="C:cytoplasm"/>
    <property type="evidence" value="ECO:0007669"/>
    <property type="project" value="TreeGrafter"/>
</dbReference>